<gene>
    <name evidence="2" type="primary">Hmg20b_predicted</name>
    <name evidence="2" type="ORF">rCG_29356</name>
</gene>
<organism evidence="2 3">
    <name type="scientific">Rattus norvegicus</name>
    <name type="common">Rat</name>
    <dbReference type="NCBI Taxonomy" id="10116"/>
    <lineage>
        <taxon>Eukaryota</taxon>
        <taxon>Metazoa</taxon>
        <taxon>Chordata</taxon>
        <taxon>Craniata</taxon>
        <taxon>Vertebrata</taxon>
        <taxon>Euteleostomi</taxon>
        <taxon>Mammalia</taxon>
        <taxon>Eutheria</taxon>
        <taxon>Euarchontoglires</taxon>
        <taxon>Glires</taxon>
        <taxon>Rodentia</taxon>
        <taxon>Myomorpha</taxon>
        <taxon>Muroidea</taxon>
        <taxon>Muridae</taxon>
        <taxon>Murinae</taxon>
        <taxon>Rattus</taxon>
    </lineage>
</organism>
<proteinExistence type="predicted"/>
<dbReference type="EMBL" id="CH474029">
    <property type="protein sequence ID" value="EDL89161.1"/>
    <property type="molecule type" value="Genomic_DNA"/>
</dbReference>
<evidence type="ECO:0000256" key="1">
    <source>
        <dbReference type="SAM" id="MobiDB-lite"/>
    </source>
</evidence>
<accession>A6K891</accession>
<dbReference type="AlphaFoldDB" id="A6K891"/>
<evidence type="ECO:0000313" key="3">
    <source>
        <dbReference type="Proteomes" id="UP000234681"/>
    </source>
</evidence>
<dbReference type="Proteomes" id="UP000234681">
    <property type="component" value="Chromosome 7"/>
</dbReference>
<name>A6K891_RAT</name>
<sequence>MKSQLHPFNLEPQPRLQSPEDLPASQGGSQYSGSGTEEPWPPDSDTPPPPLMKSRTLGHSPYSHWTHWAGANQAAPG</sequence>
<reference evidence="3" key="1">
    <citation type="submission" date="2005-09" db="EMBL/GenBank/DDBJ databases">
        <authorList>
            <person name="Mural R.J."/>
            <person name="Li P.W."/>
            <person name="Adams M.D."/>
            <person name="Amanatides P.G."/>
            <person name="Baden-Tillson H."/>
            <person name="Barnstead M."/>
            <person name="Chin S.H."/>
            <person name="Dew I."/>
            <person name="Evans C.A."/>
            <person name="Ferriera S."/>
            <person name="Flanigan M."/>
            <person name="Fosler C."/>
            <person name="Glodek A."/>
            <person name="Gu Z."/>
            <person name="Holt R.A."/>
            <person name="Jennings D."/>
            <person name="Kraft C.L."/>
            <person name="Lu F."/>
            <person name="Nguyen T."/>
            <person name="Nusskern D.R."/>
            <person name="Pfannkoch C.M."/>
            <person name="Sitter C."/>
            <person name="Sutton G.G."/>
            <person name="Venter J.C."/>
            <person name="Wang Z."/>
            <person name="Woodage T."/>
            <person name="Zheng X.H."/>
            <person name="Zhong F."/>
        </authorList>
    </citation>
    <scope>NUCLEOTIDE SEQUENCE [LARGE SCALE GENOMIC DNA]</scope>
    <source>
        <strain>BN</strain>
        <strain evidence="3">Sprague-Dawley</strain>
    </source>
</reference>
<feature type="compositionally biased region" description="Pro residues" evidence="1">
    <location>
        <begin position="39"/>
        <end position="51"/>
    </location>
</feature>
<protein>
    <submittedName>
        <fullName evidence="2">High mobility group 20 B (Predicted), isoform CRA_c</fullName>
    </submittedName>
</protein>
<feature type="region of interest" description="Disordered" evidence="1">
    <location>
        <begin position="1"/>
        <end position="64"/>
    </location>
</feature>
<evidence type="ECO:0000313" key="2">
    <source>
        <dbReference type="EMBL" id="EDL89161.1"/>
    </source>
</evidence>
<feature type="compositionally biased region" description="Low complexity" evidence="1">
    <location>
        <begin position="25"/>
        <end position="38"/>
    </location>
</feature>